<organism evidence="8 9">
    <name type="scientific">Actinomyces israelii</name>
    <dbReference type="NCBI Taxonomy" id="1659"/>
    <lineage>
        <taxon>Bacteria</taxon>
        <taxon>Bacillati</taxon>
        <taxon>Actinomycetota</taxon>
        <taxon>Actinomycetes</taxon>
        <taxon>Actinomycetales</taxon>
        <taxon>Actinomycetaceae</taxon>
        <taxon>Actinomyces</taxon>
    </lineage>
</organism>
<keyword evidence="9" id="KW-1185">Reference proteome</keyword>
<comment type="catalytic activity">
    <reaction evidence="7">
        <text>dITP + H2O = dIMP + diphosphate + H(+)</text>
        <dbReference type="Rhea" id="RHEA:28342"/>
        <dbReference type="ChEBI" id="CHEBI:15377"/>
        <dbReference type="ChEBI" id="CHEBI:15378"/>
        <dbReference type="ChEBI" id="CHEBI:33019"/>
        <dbReference type="ChEBI" id="CHEBI:61194"/>
        <dbReference type="ChEBI" id="CHEBI:61382"/>
        <dbReference type="EC" id="3.6.1.66"/>
    </reaction>
</comment>
<evidence type="ECO:0000256" key="5">
    <source>
        <dbReference type="ARBA" id="ARBA00022842"/>
    </source>
</evidence>
<dbReference type="InterPro" id="IPR020922">
    <property type="entry name" value="dITP/XTP_pyrophosphatase"/>
</dbReference>
<comment type="similarity">
    <text evidence="1 7">Belongs to the HAM1 NTPase family.</text>
</comment>
<comment type="subunit">
    <text evidence="7">Homodimer.</text>
</comment>
<evidence type="ECO:0000256" key="3">
    <source>
        <dbReference type="ARBA" id="ARBA00022741"/>
    </source>
</evidence>
<comment type="caution">
    <text evidence="7">Lacks conserved residue(s) required for the propagation of feature annotation.</text>
</comment>
<comment type="cofactor">
    <cofactor evidence="7">
        <name>Mg(2+)</name>
        <dbReference type="ChEBI" id="CHEBI:18420"/>
    </cofactor>
    <text evidence="7">Binds 1 Mg(2+) ion per subunit.</text>
</comment>
<dbReference type="Gene3D" id="3.90.950.10">
    <property type="match status" value="1"/>
</dbReference>
<keyword evidence="2 7" id="KW-0479">Metal-binding</keyword>
<dbReference type="InterPro" id="IPR029001">
    <property type="entry name" value="ITPase-like_fam"/>
</dbReference>
<comment type="catalytic activity">
    <reaction evidence="7">
        <text>XTP + H2O = XMP + diphosphate + H(+)</text>
        <dbReference type="Rhea" id="RHEA:28610"/>
        <dbReference type="ChEBI" id="CHEBI:15377"/>
        <dbReference type="ChEBI" id="CHEBI:15378"/>
        <dbReference type="ChEBI" id="CHEBI:33019"/>
        <dbReference type="ChEBI" id="CHEBI:57464"/>
        <dbReference type="ChEBI" id="CHEBI:61314"/>
        <dbReference type="EC" id="3.6.1.66"/>
    </reaction>
</comment>
<feature type="binding site" evidence="7">
    <location>
        <begin position="211"/>
        <end position="212"/>
    </location>
    <ligand>
        <name>substrate</name>
    </ligand>
</feature>
<feature type="binding site" evidence="7">
    <location>
        <position position="88"/>
    </location>
    <ligand>
        <name>Mg(2+)</name>
        <dbReference type="ChEBI" id="CHEBI:18420"/>
    </ligand>
</feature>
<dbReference type="CDD" id="cd00515">
    <property type="entry name" value="HAM1"/>
    <property type="match status" value="1"/>
</dbReference>
<proteinExistence type="inferred from homology"/>
<dbReference type="PANTHER" id="PTHR11067">
    <property type="entry name" value="INOSINE TRIPHOSPHATE PYROPHOSPHATASE/HAM1 PROTEIN"/>
    <property type="match status" value="1"/>
</dbReference>
<reference evidence="8" key="1">
    <citation type="submission" date="2022-10" db="EMBL/GenBank/DDBJ databases">
        <title>Genome sequence of Actinomyces israelii ATCC 10048.</title>
        <authorList>
            <person name="Watt R.M."/>
            <person name="Tong W.M."/>
        </authorList>
    </citation>
    <scope>NUCLEOTIDE SEQUENCE</scope>
    <source>
        <strain evidence="8">ATCC 10048</strain>
    </source>
</reference>
<feature type="binding site" evidence="7">
    <location>
        <position position="89"/>
    </location>
    <ligand>
        <name>substrate</name>
    </ligand>
</feature>
<dbReference type="RefSeq" id="WP_268917762.1">
    <property type="nucleotide sequence ID" value="NZ_JAPTMY010000021.1"/>
</dbReference>
<gene>
    <name evidence="8" type="ORF">OHJ16_09930</name>
</gene>
<evidence type="ECO:0000256" key="4">
    <source>
        <dbReference type="ARBA" id="ARBA00022801"/>
    </source>
</evidence>
<feature type="binding site" evidence="7">
    <location>
        <begin position="177"/>
        <end position="180"/>
    </location>
    <ligand>
        <name>substrate</name>
    </ligand>
</feature>
<feature type="binding site" evidence="7">
    <location>
        <position position="206"/>
    </location>
    <ligand>
        <name>substrate</name>
    </ligand>
</feature>
<feature type="binding site" evidence="7">
    <location>
        <begin position="22"/>
        <end position="27"/>
    </location>
    <ligand>
        <name>substrate</name>
    </ligand>
</feature>
<keyword evidence="5 7" id="KW-0460">Magnesium</keyword>
<dbReference type="SUPFAM" id="SSF52972">
    <property type="entry name" value="ITPase-like"/>
    <property type="match status" value="1"/>
</dbReference>
<keyword evidence="6 7" id="KW-0546">Nucleotide metabolism</keyword>
<evidence type="ECO:0000256" key="1">
    <source>
        <dbReference type="ARBA" id="ARBA00008023"/>
    </source>
</evidence>
<dbReference type="Proteomes" id="UP001072034">
    <property type="component" value="Unassembled WGS sequence"/>
</dbReference>
<name>A0ABT4IAX6_9ACTO</name>
<accession>A0ABT4IAX6</accession>
<comment type="catalytic activity">
    <reaction evidence="7">
        <text>ITP + H2O = IMP + diphosphate + H(+)</text>
        <dbReference type="Rhea" id="RHEA:29399"/>
        <dbReference type="ChEBI" id="CHEBI:15377"/>
        <dbReference type="ChEBI" id="CHEBI:15378"/>
        <dbReference type="ChEBI" id="CHEBI:33019"/>
        <dbReference type="ChEBI" id="CHEBI:58053"/>
        <dbReference type="ChEBI" id="CHEBI:61402"/>
        <dbReference type="EC" id="3.6.1.66"/>
    </reaction>
</comment>
<evidence type="ECO:0000313" key="8">
    <source>
        <dbReference type="EMBL" id="MCZ0858360.1"/>
    </source>
</evidence>
<protein>
    <recommendedName>
        <fullName evidence="7">dITP/XTP pyrophosphatase</fullName>
        <ecNumber evidence="7">3.6.1.66</ecNumber>
    </recommendedName>
    <alternativeName>
        <fullName evidence="7">Non-canonical purine NTP pyrophosphatase</fullName>
    </alternativeName>
    <alternativeName>
        <fullName evidence="7">Non-standard purine NTP pyrophosphatase</fullName>
    </alternativeName>
    <alternativeName>
        <fullName evidence="7">Nucleoside-triphosphate diphosphatase</fullName>
    </alternativeName>
    <alternativeName>
        <fullName evidence="7">Nucleoside-triphosphate pyrophosphatase</fullName>
        <shortName evidence="7">NTPase</shortName>
    </alternativeName>
</protein>
<comment type="caution">
    <text evidence="8">The sequence shown here is derived from an EMBL/GenBank/DDBJ whole genome shotgun (WGS) entry which is preliminary data.</text>
</comment>
<evidence type="ECO:0000256" key="2">
    <source>
        <dbReference type="ARBA" id="ARBA00022723"/>
    </source>
</evidence>
<keyword evidence="4 7" id="KW-0378">Hydrolase</keyword>
<feature type="active site" description="Proton acceptor" evidence="7">
    <location>
        <position position="88"/>
    </location>
</feature>
<dbReference type="InterPro" id="IPR002637">
    <property type="entry name" value="RdgB/HAM1"/>
</dbReference>
<evidence type="ECO:0000256" key="6">
    <source>
        <dbReference type="ARBA" id="ARBA00023080"/>
    </source>
</evidence>
<dbReference type="EMBL" id="JAPTMY010000021">
    <property type="protein sequence ID" value="MCZ0858360.1"/>
    <property type="molecule type" value="Genomic_DNA"/>
</dbReference>
<evidence type="ECO:0000313" key="9">
    <source>
        <dbReference type="Proteomes" id="UP001072034"/>
    </source>
</evidence>
<comment type="function">
    <text evidence="7">Pyrophosphatase that catalyzes the hydrolysis of nucleoside triphosphates to their monophosphate derivatives, with a high preference for the non-canonical purine nucleotides XTP (xanthosine triphosphate), dITP (deoxyinosine triphosphate) and ITP. Seems to function as a house-cleaning enzyme that removes non-canonical purine nucleotides from the nucleotide pool, thus preventing their incorporation into DNA/RNA and avoiding chromosomal lesions.</text>
</comment>
<dbReference type="PANTHER" id="PTHR11067:SF9">
    <property type="entry name" value="INOSINE TRIPHOSPHATE PYROPHOSPHATASE"/>
    <property type="match status" value="1"/>
</dbReference>
<evidence type="ECO:0000256" key="7">
    <source>
        <dbReference type="HAMAP-Rule" id="MF_01405"/>
    </source>
</evidence>
<dbReference type="HAMAP" id="MF_01405">
    <property type="entry name" value="Non_canon_purine_NTPase"/>
    <property type="match status" value="1"/>
</dbReference>
<sequence>MSAPVPPSGATVPDGAALVLATHNLGKLAELRAILAPLAPGLDPRSIVSAASLGAPEPVEDGLSFAANAEIKARALVRATGLPAVADDSGLCVDVLGGAPGIFSARWCGRHGDDAANLRLLLDQINDVADPHRTARFTCAAVLAAPGRGPDGRPTVTRIERSMEGRLLGEPRGEGGFGYDPIFVPVQEDAPGGAGRTTAQMSPEEKNAISHRGQALRALAPVLAALLAPPSTGAGDIAR</sequence>
<keyword evidence="3 7" id="KW-0547">Nucleotide-binding</keyword>
<dbReference type="Pfam" id="PF01725">
    <property type="entry name" value="Ham1p_like"/>
    <property type="match status" value="1"/>
</dbReference>
<dbReference type="EC" id="3.6.1.66" evidence="7"/>